<evidence type="ECO:0000313" key="2">
    <source>
        <dbReference type="EMBL" id="WUQ17767.1"/>
    </source>
</evidence>
<evidence type="ECO:0000256" key="1">
    <source>
        <dbReference type="SAM" id="MobiDB-lite"/>
    </source>
</evidence>
<accession>A0ABZ1TRA6</accession>
<dbReference type="Pfam" id="PF14568">
    <property type="entry name" value="SUKH_6"/>
    <property type="match status" value="1"/>
</dbReference>
<dbReference type="InterPro" id="IPR037883">
    <property type="entry name" value="Knr4/Smi1-like_sf"/>
</dbReference>
<keyword evidence="3" id="KW-1185">Reference proteome</keyword>
<dbReference type="Proteomes" id="UP001432039">
    <property type="component" value="Chromosome"/>
</dbReference>
<feature type="compositionally biased region" description="Basic residues" evidence="1">
    <location>
        <begin position="289"/>
        <end position="304"/>
    </location>
</feature>
<feature type="compositionally biased region" description="Low complexity" evidence="1">
    <location>
        <begin position="277"/>
        <end position="286"/>
    </location>
</feature>
<protein>
    <submittedName>
        <fullName evidence="2">SMI1/KNR4 family protein</fullName>
    </submittedName>
</protein>
<feature type="region of interest" description="Disordered" evidence="1">
    <location>
        <begin position="185"/>
        <end position="307"/>
    </location>
</feature>
<dbReference type="EMBL" id="CP108090">
    <property type="protein sequence ID" value="WUQ17767.1"/>
    <property type="molecule type" value="Genomic_DNA"/>
</dbReference>
<proteinExistence type="predicted"/>
<sequence length="348" mass="38202">MTPPAAPVEARGDWTAAETALGVRLPDDYKWLVATYGWGEFGDFLYLHTPFGANRYNRVEWQGAHPTESPERDRERYPYPLHPAPGGLLIWGTTMNADRLCRLTDGDPEEWPVVVWSSEGWYETHRTGAAAFVEGWVGGRVHSRLLGAMDPDLAPWFNTFRPRVDRCLVLSEGPLPHDERLRRLRTALAPTTDRTAARGARSATGADRTTSRPSTPTGCSPTTPPTLTGSGSPSRPRTPSTSATGSSPPPSSWNAGCWRSRPRRGPRWRPGTRSRTRTSSSASVGSERSRRRDRMRRGRGRRRATAQVGGGVGVARLTGKSNIHSDGLSTAETLVEAHCQWQALASVT</sequence>
<feature type="compositionally biased region" description="Low complexity" evidence="1">
    <location>
        <begin position="186"/>
        <end position="246"/>
    </location>
</feature>
<name>A0ABZ1TRA6_STRVG</name>
<reference evidence="2" key="1">
    <citation type="submission" date="2022-10" db="EMBL/GenBank/DDBJ databases">
        <title>The complete genomes of actinobacterial strains from the NBC collection.</title>
        <authorList>
            <person name="Joergensen T.S."/>
            <person name="Alvarez Arevalo M."/>
            <person name="Sterndorff E.B."/>
            <person name="Faurdal D."/>
            <person name="Vuksanovic O."/>
            <person name="Mourched A.-S."/>
            <person name="Charusanti P."/>
            <person name="Shaw S."/>
            <person name="Blin K."/>
            <person name="Weber T."/>
        </authorList>
    </citation>
    <scope>NUCLEOTIDE SEQUENCE</scope>
    <source>
        <strain evidence="2">NBC_00248</strain>
    </source>
</reference>
<dbReference type="SUPFAM" id="SSF160631">
    <property type="entry name" value="SMI1/KNR4-like"/>
    <property type="match status" value="1"/>
</dbReference>
<feature type="compositionally biased region" description="Basic residues" evidence="1">
    <location>
        <begin position="260"/>
        <end position="276"/>
    </location>
</feature>
<dbReference type="Gene3D" id="3.40.1580.10">
    <property type="entry name" value="SMI1/KNR4-like"/>
    <property type="match status" value="1"/>
</dbReference>
<gene>
    <name evidence="2" type="ORF">OG517_11385</name>
</gene>
<evidence type="ECO:0000313" key="3">
    <source>
        <dbReference type="Proteomes" id="UP001432039"/>
    </source>
</evidence>
<organism evidence="2 3">
    <name type="scientific">Streptomyces virginiae</name>
    <name type="common">Streptomyces cinnamonensis</name>
    <dbReference type="NCBI Taxonomy" id="1961"/>
    <lineage>
        <taxon>Bacteria</taxon>
        <taxon>Bacillati</taxon>
        <taxon>Actinomycetota</taxon>
        <taxon>Actinomycetes</taxon>
        <taxon>Kitasatosporales</taxon>
        <taxon>Streptomycetaceae</taxon>
        <taxon>Streptomyces</taxon>
    </lineage>
</organism>